<dbReference type="OrthoDB" id="695200at2759"/>
<organism evidence="3 4">
    <name type="scientific">Digitaria exilis</name>
    <dbReference type="NCBI Taxonomy" id="1010633"/>
    <lineage>
        <taxon>Eukaryota</taxon>
        <taxon>Viridiplantae</taxon>
        <taxon>Streptophyta</taxon>
        <taxon>Embryophyta</taxon>
        <taxon>Tracheophyta</taxon>
        <taxon>Spermatophyta</taxon>
        <taxon>Magnoliopsida</taxon>
        <taxon>Liliopsida</taxon>
        <taxon>Poales</taxon>
        <taxon>Poaceae</taxon>
        <taxon>PACMAD clade</taxon>
        <taxon>Panicoideae</taxon>
        <taxon>Panicodae</taxon>
        <taxon>Paniceae</taxon>
        <taxon>Anthephorinae</taxon>
        <taxon>Digitaria</taxon>
    </lineage>
</organism>
<dbReference type="PANTHER" id="PTHR35828">
    <property type="entry name" value="OS08G0203800 PROTEIN-RELATED"/>
    <property type="match status" value="1"/>
</dbReference>
<name>A0A835F121_9POAL</name>
<gene>
    <name evidence="3" type="ORF">HU200_019932</name>
</gene>
<dbReference type="Proteomes" id="UP000636709">
    <property type="component" value="Unassembled WGS sequence"/>
</dbReference>
<reference evidence="3" key="1">
    <citation type="submission" date="2020-07" db="EMBL/GenBank/DDBJ databases">
        <title>Genome sequence and genetic diversity analysis of an under-domesticated orphan crop, white fonio (Digitaria exilis).</title>
        <authorList>
            <person name="Bennetzen J.L."/>
            <person name="Chen S."/>
            <person name="Ma X."/>
            <person name="Wang X."/>
            <person name="Yssel A.E.J."/>
            <person name="Chaluvadi S.R."/>
            <person name="Johnson M."/>
            <person name="Gangashetty P."/>
            <person name="Hamidou F."/>
            <person name="Sanogo M.D."/>
            <person name="Zwaenepoel A."/>
            <person name="Wallace J."/>
            <person name="Van De Peer Y."/>
            <person name="Van Deynze A."/>
        </authorList>
    </citation>
    <scope>NUCLEOTIDE SEQUENCE</scope>
    <source>
        <tissue evidence="3">Leaves</tissue>
    </source>
</reference>
<proteinExistence type="predicted"/>
<keyword evidence="1" id="KW-0812">Transmembrane</keyword>
<accession>A0A835F121</accession>
<comment type="caution">
    <text evidence="3">The sequence shown here is derived from an EMBL/GenBank/DDBJ whole genome shotgun (WGS) entry which is preliminary data.</text>
</comment>
<dbReference type="PANTHER" id="PTHR35828:SF23">
    <property type="entry name" value="F-BOX DOMAIN-CONTAINING PROTEIN"/>
    <property type="match status" value="1"/>
</dbReference>
<dbReference type="Pfam" id="PF24523">
    <property type="entry name" value="DUF7595"/>
    <property type="match status" value="1"/>
</dbReference>
<keyword evidence="1" id="KW-0472">Membrane</keyword>
<dbReference type="EMBL" id="JACEFO010001653">
    <property type="protein sequence ID" value="KAF8725413.1"/>
    <property type="molecule type" value="Genomic_DNA"/>
</dbReference>
<protein>
    <recommendedName>
        <fullName evidence="2">DUF7595 domain-containing protein</fullName>
    </recommendedName>
</protein>
<feature type="transmembrane region" description="Helical" evidence="1">
    <location>
        <begin position="347"/>
        <end position="367"/>
    </location>
</feature>
<keyword evidence="1" id="KW-1133">Transmembrane helix</keyword>
<evidence type="ECO:0000313" key="4">
    <source>
        <dbReference type="Proteomes" id="UP000636709"/>
    </source>
</evidence>
<evidence type="ECO:0000313" key="3">
    <source>
        <dbReference type="EMBL" id="KAF8725413.1"/>
    </source>
</evidence>
<dbReference type="InterPro" id="IPR056016">
    <property type="entry name" value="DUF7595"/>
</dbReference>
<evidence type="ECO:0000256" key="1">
    <source>
        <dbReference type="SAM" id="Phobius"/>
    </source>
</evidence>
<sequence length="424" mass="47097">MAADDVDNHRAQKRPMLCCHHHSHNNADAPDGSGAGDRAAHRPATFVRCAATCKDVRRHVVVANPSVLRGGRLRHGDRFIPSLPRGHLAGRYLYHLEDDAKNLTAATRCSHRGKPISARDGLVLALVHVIDNVEVRVCRPATGHVQTLPPGPVFHGQYVLLVGDATGRPFKVVKVSSVVARHSGRGSVQVQTFSSERGAWGPRTCMPAPFETSYSTVPLPSRHLVVGDTIHWVCRSDATYHVLKLDVGDDVNSVPRLASTRLPPSFHRECESPRPRLAQQILLATASPAGRPVVLVANHGRITSWTMSEHAARSRSVDRPQVVVEFEDIERQIGVQERPVKRVRLEWFAEMSGIVLVTTPLSGFFWLQLWSRKIMRHFSGRFGTENSYPYEIDLFTLLKLNANPSMKSINFCEDPPWANITPIN</sequence>
<dbReference type="AlphaFoldDB" id="A0A835F121"/>
<evidence type="ECO:0000259" key="2">
    <source>
        <dbReference type="Pfam" id="PF24523"/>
    </source>
</evidence>
<feature type="domain" description="DUF7595" evidence="2">
    <location>
        <begin position="114"/>
        <end position="399"/>
    </location>
</feature>
<keyword evidence="4" id="KW-1185">Reference proteome</keyword>